<reference evidence="1 2" key="1">
    <citation type="submission" date="2019-02" db="EMBL/GenBank/DDBJ databases">
        <title>Deep-cultivation of Planctomycetes and their phenomic and genomic characterization uncovers novel biology.</title>
        <authorList>
            <person name="Wiegand S."/>
            <person name="Jogler M."/>
            <person name="Boedeker C."/>
            <person name="Pinto D."/>
            <person name="Vollmers J."/>
            <person name="Rivas-Marin E."/>
            <person name="Kohn T."/>
            <person name="Peeters S.H."/>
            <person name="Heuer A."/>
            <person name="Rast P."/>
            <person name="Oberbeckmann S."/>
            <person name="Bunk B."/>
            <person name="Jeske O."/>
            <person name="Meyerdierks A."/>
            <person name="Storesund J.E."/>
            <person name="Kallscheuer N."/>
            <person name="Luecker S."/>
            <person name="Lage O.M."/>
            <person name="Pohl T."/>
            <person name="Merkel B.J."/>
            <person name="Hornburger P."/>
            <person name="Mueller R.-W."/>
            <person name="Bruemmer F."/>
            <person name="Labrenz M."/>
            <person name="Spormann A.M."/>
            <person name="Op den Camp H."/>
            <person name="Overmann J."/>
            <person name="Amann R."/>
            <person name="Jetten M.S.M."/>
            <person name="Mascher T."/>
            <person name="Medema M.H."/>
            <person name="Devos D.P."/>
            <person name="Kaster A.-K."/>
            <person name="Ovreas L."/>
            <person name="Rohde M."/>
            <person name="Galperin M.Y."/>
            <person name="Jogler C."/>
        </authorList>
    </citation>
    <scope>NUCLEOTIDE SEQUENCE [LARGE SCALE GENOMIC DNA]</scope>
    <source>
        <strain evidence="1 2">V22</strain>
    </source>
</reference>
<sequence length="92" mass="10596">MQVTLPDKLKLQERARAAGYTDVETYLIDLVERDQHAEEYIVEPSTRRVLTRDELKAELQKGIDSINAGKSLPLDLDQVRRDLHERHGQTAK</sequence>
<name>A0A517T5P0_9PLAN</name>
<gene>
    <name evidence="1" type="ORF">V22_09150</name>
</gene>
<dbReference type="RefSeq" id="WP_145260203.1">
    <property type="nucleotide sequence ID" value="NZ_CP036316.1"/>
</dbReference>
<dbReference type="EMBL" id="CP036316">
    <property type="protein sequence ID" value="QDT63690.1"/>
    <property type="molecule type" value="Genomic_DNA"/>
</dbReference>
<dbReference type="KEGG" id="chya:V22_09150"/>
<proteinExistence type="predicted"/>
<evidence type="ECO:0000313" key="2">
    <source>
        <dbReference type="Proteomes" id="UP000319976"/>
    </source>
</evidence>
<evidence type="ECO:0000313" key="1">
    <source>
        <dbReference type="EMBL" id="QDT63690.1"/>
    </source>
</evidence>
<protein>
    <submittedName>
        <fullName evidence="1">Uncharacterized protein</fullName>
    </submittedName>
</protein>
<dbReference type="OrthoDB" id="3174560at2"/>
<dbReference type="AlphaFoldDB" id="A0A517T5P0"/>
<keyword evidence="2" id="KW-1185">Reference proteome</keyword>
<dbReference type="Proteomes" id="UP000319976">
    <property type="component" value="Chromosome"/>
</dbReference>
<organism evidence="1 2">
    <name type="scientific">Calycomorphotria hydatis</name>
    <dbReference type="NCBI Taxonomy" id="2528027"/>
    <lineage>
        <taxon>Bacteria</taxon>
        <taxon>Pseudomonadati</taxon>
        <taxon>Planctomycetota</taxon>
        <taxon>Planctomycetia</taxon>
        <taxon>Planctomycetales</taxon>
        <taxon>Planctomycetaceae</taxon>
        <taxon>Calycomorphotria</taxon>
    </lineage>
</organism>
<accession>A0A517T5P0</accession>